<dbReference type="eggNOG" id="COG5285">
    <property type="taxonomic scope" value="Bacteria"/>
</dbReference>
<evidence type="ECO:0000313" key="13">
    <source>
        <dbReference type="Proteomes" id="UP000018680"/>
    </source>
</evidence>
<protein>
    <recommendedName>
        <fullName evidence="10">Ectoine hydroxylase</fullName>
        <ecNumber evidence="10">1.14.11.55</ecNumber>
    </recommendedName>
</protein>
<dbReference type="PANTHER" id="PTHR20883:SF48">
    <property type="entry name" value="ECTOINE DIOXYGENASE"/>
    <property type="match status" value="1"/>
</dbReference>
<name>V5WIR8_9SPIO</name>
<comment type="subunit">
    <text evidence="4">Homodimer.</text>
</comment>
<accession>V5WIR8</accession>
<dbReference type="STRING" id="1307761.L21SP2_2138"/>
<comment type="similarity">
    <text evidence="3">Belongs to the PhyH family. EctD subfamily.</text>
</comment>
<dbReference type="InterPro" id="IPR012774">
    <property type="entry name" value="EctD"/>
</dbReference>
<dbReference type="OrthoDB" id="9791262at2"/>
<evidence type="ECO:0000256" key="5">
    <source>
        <dbReference type="ARBA" id="ARBA00022723"/>
    </source>
</evidence>
<organism evidence="12 13">
    <name type="scientific">Salinispira pacifica</name>
    <dbReference type="NCBI Taxonomy" id="1307761"/>
    <lineage>
        <taxon>Bacteria</taxon>
        <taxon>Pseudomonadati</taxon>
        <taxon>Spirochaetota</taxon>
        <taxon>Spirochaetia</taxon>
        <taxon>Spirochaetales</taxon>
        <taxon>Spirochaetaceae</taxon>
        <taxon>Salinispira</taxon>
    </lineage>
</organism>
<dbReference type="SUPFAM" id="SSF51197">
    <property type="entry name" value="Clavaminate synthase-like"/>
    <property type="match status" value="1"/>
</dbReference>
<dbReference type="Proteomes" id="UP000018680">
    <property type="component" value="Chromosome"/>
</dbReference>
<evidence type="ECO:0000256" key="9">
    <source>
        <dbReference type="ARBA" id="ARBA00049228"/>
    </source>
</evidence>
<comment type="cofactor">
    <cofactor evidence="1">
        <name>Fe(2+)</name>
        <dbReference type="ChEBI" id="CHEBI:29033"/>
    </cofactor>
</comment>
<dbReference type="PATRIC" id="fig|1307761.3.peg.2132"/>
<keyword evidence="7" id="KW-0560">Oxidoreductase</keyword>
<evidence type="ECO:0000256" key="10">
    <source>
        <dbReference type="NCBIfam" id="TIGR02408"/>
    </source>
</evidence>
<comment type="catalytic activity">
    <reaction evidence="9">
        <text>L-ectoine + 2-oxoglutarate + O2 = 5-hydroxyectoine + succinate + CO2</text>
        <dbReference type="Rhea" id="RHEA:45740"/>
        <dbReference type="ChEBI" id="CHEBI:15379"/>
        <dbReference type="ChEBI" id="CHEBI:16526"/>
        <dbReference type="ChEBI" id="CHEBI:16810"/>
        <dbReference type="ChEBI" id="CHEBI:30031"/>
        <dbReference type="ChEBI" id="CHEBI:58515"/>
        <dbReference type="ChEBI" id="CHEBI:85413"/>
        <dbReference type="EC" id="1.14.11.55"/>
    </reaction>
</comment>
<evidence type="ECO:0000256" key="8">
    <source>
        <dbReference type="ARBA" id="ARBA00023004"/>
    </source>
</evidence>
<dbReference type="GO" id="GO:0016706">
    <property type="term" value="F:2-oxoglutarate-dependent dioxygenase activity"/>
    <property type="evidence" value="ECO:0007669"/>
    <property type="project" value="InterPro"/>
</dbReference>
<evidence type="ECO:0000256" key="4">
    <source>
        <dbReference type="ARBA" id="ARBA00011738"/>
    </source>
</evidence>
<dbReference type="AlphaFoldDB" id="V5WIR8"/>
<keyword evidence="6" id="KW-0223">Dioxygenase</keyword>
<evidence type="ECO:0000256" key="2">
    <source>
        <dbReference type="ARBA" id="ARBA00004063"/>
    </source>
</evidence>
<evidence type="ECO:0000313" key="12">
    <source>
        <dbReference type="EMBL" id="AHC15505.1"/>
    </source>
</evidence>
<evidence type="ECO:0000256" key="3">
    <source>
        <dbReference type="ARBA" id="ARBA00007851"/>
    </source>
</evidence>
<keyword evidence="8" id="KW-0408">Iron</keyword>
<evidence type="ECO:0000256" key="1">
    <source>
        <dbReference type="ARBA" id="ARBA00001954"/>
    </source>
</evidence>
<comment type="function">
    <text evidence="2">Involved in the biosynthesis of 5-hydroxyectoine, called compatible solute, which helps organisms to survive extreme osmotic stress by acting as a highly soluble organic osmolyte. Catalyzes the 2-oxoglutarate-dependent selective hydroxylation of L-ectoine to yield (4S,5S)-5-hydroxyectoine.</text>
</comment>
<dbReference type="KEGG" id="slr:L21SP2_2138"/>
<keyword evidence="13" id="KW-1185">Reference proteome</keyword>
<feature type="region of interest" description="Disordered" evidence="11">
    <location>
        <begin position="1"/>
        <end position="31"/>
    </location>
</feature>
<reference evidence="12 13" key="1">
    <citation type="journal article" date="2015" name="Stand. Genomic Sci.">
        <title>Complete genome sequence and description of Salinispira pacifica gen. nov., sp. nov., a novel spirochaete isolated form a hypersaline microbial mat.</title>
        <authorList>
            <person name="Ben Hania W."/>
            <person name="Joseph M."/>
            <person name="Schumann P."/>
            <person name="Bunk B."/>
            <person name="Fiebig A."/>
            <person name="Sproer C."/>
            <person name="Klenk H.P."/>
            <person name="Fardeau M.L."/>
            <person name="Spring S."/>
        </authorList>
    </citation>
    <scope>NUCLEOTIDE SEQUENCE [LARGE SCALE GENOMIC DNA]</scope>
    <source>
        <strain evidence="12 13">L21-RPul-D2</strain>
    </source>
</reference>
<evidence type="ECO:0000256" key="11">
    <source>
        <dbReference type="SAM" id="MobiDB-lite"/>
    </source>
</evidence>
<dbReference type="Gene3D" id="2.60.120.620">
    <property type="entry name" value="q2cbj1_9rhob like domain"/>
    <property type="match status" value="1"/>
</dbReference>
<evidence type="ECO:0000256" key="6">
    <source>
        <dbReference type="ARBA" id="ARBA00022964"/>
    </source>
</evidence>
<dbReference type="NCBIfam" id="TIGR02408">
    <property type="entry name" value="ectoine_ThpD"/>
    <property type="match status" value="1"/>
</dbReference>
<gene>
    <name evidence="12" type="ORF">L21SP2_2138</name>
</gene>
<dbReference type="RefSeq" id="WP_024268409.1">
    <property type="nucleotide sequence ID" value="NC_023035.1"/>
</dbReference>
<sequence>MSSQDPYPSRLREKGRSIPRQDPVIHWPGGSDRAHGPLEASLVKQFETDGFLILEDLFSTSEVESFREELLRLSGDQEIRESGEIITEPDSGEVRSVFRIHENSPLFSDLAADPRLAGIAAQILNDELYIHQSRVNYKPGFRGREFYWHSDFETWHSEDGMPRMRALSMSIALTENFEYNGPLMLIPGSHKTFIATEGETPEENFKSSLKKQVVGVPSDDQVRKLAGEGGIVTATGKPGSVIIFDCNVMHGSNGNITPEPRSNVFFVYNAMSNSPVEPFNGQDPRPEYIATRKTIRTLKQTAAQLS</sequence>
<dbReference type="GO" id="GO:0005506">
    <property type="term" value="F:iron ion binding"/>
    <property type="evidence" value="ECO:0007669"/>
    <property type="project" value="UniProtKB-ARBA"/>
</dbReference>
<proteinExistence type="inferred from homology"/>
<dbReference type="InterPro" id="IPR008775">
    <property type="entry name" value="Phytyl_CoA_dOase-like"/>
</dbReference>
<dbReference type="Pfam" id="PF05721">
    <property type="entry name" value="PhyH"/>
    <property type="match status" value="1"/>
</dbReference>
<dbReference type="PANTHER" id="PTHR20883">
    <property type="entry name" value="PHYTANOYL-COA DIOXYGENASE DOMAIN CONTAINING 1"/>
    <property type="match status" value="1"/>
</dbReference>
<dbReference type="EMBL" id="CP006939">
    <property type="protein sequence ID" value="AHC15505.1"/>
    <property type="molecule type" value="Genomic_DNA"/>
</dbReference>
<evidence type="ECO:0000256" key="7">
    <source>
        <dbReference type="ARBA" id="ARBA00023002"/>
    </source>
</evidence>
<dbReference type="EC" id="1.14.11.55" evidence="10"/>
<dbReference type="HOGENOM" id="CLU_048953_5_0_12"/>
<keyword evidence="5" id="KW-0479">Metal-binding</keyword>